<dbReference type="Proteomes" id="UP001174136">
    <property type="component" value="Unassembled WGS sequence"/>
</dbReference>
<evidence type="ECO:0000313" key="3">
    <source>
        <dbReference type="Proteomes" id="UP001174136"/>
    </source>
</evidence>
<feature type="region of interest" description="Disordered" evidence="1">
    <location>
        <begin position="15"/>
        <end position="36"/>
    </location>
</feature>
<comment type="caution">
    <text evidence="2">The sequence shown here is derived from an EMBL/GenBank/DDBJ whole genome shotgun (WGS) entry which is preliminary data.</text>
</comment>
<organism evidence="2 3">
    <name type="scientific">Merluccius polli</name>
    <name type="common">Benguela hake</name>
    <name type="synonym">Merluccius cadenati</name>
    <dbReference type="NCBI Taxonomy" id="89951"/>
    <lineage>
        <taxon>Eukaryota</taxon>
        <taxon>Metazoa</taxon>
        <taxon>Chordata</taxon>
        <taxon>Craniata</taxon>
        <taxon>Vertebrata</taxon>
        <taxon>Euteleostomi</taxon>
        <taxon>Actinopterygii</taxon>
        <taxon>Neopterygii</taxon>
        <taxon>Teleostei</taxon>
        <taxon>Neoteleostei</taxon>
        <taxon>Acanthomorphata</taxon>
        <taxon>Zeiogadaria</taxon>
        <taxon>Gadariae</taxon>
        <taxon>Gadiformes</taxon>
        <taxon>Gadoidei</taxon>
        <taxon>Merlucciidae</taxon>
        <taxon>Merluccius</taxon>
    </lineage>
</organism>
<name>A0AA47NN85_MERPO</name>
<accession>A0AA47NN85</accession>
<proteinExistence type="predicted"/>
<feature type="compositionally biased region" description="Basic residues" evidence="1">
    <location>
        <begin position="19"/>
        <end position="34"/>
    </location>
</feature>
<dbReference type="PANTHER" id="PTHR31025">
    <property type="entry name" value="SI:CH211-196P9.1-RELATED"/>
    <property type="match status" value="1"/>
</dbReference>
<reference evidence="2" key="1">
    <citation type="journal article" date="2023" name="Front. Mar. Sci.">
        <title>A new Merluccius polli reference genome to investigate the effects of global change in West African waters.</title>
        <authorList>
            <person name="Mateo J.L."/>
            <person name="Blanco-Fernandez C."/>
            <person name="Garcia-Vazquez E."/>
            <person name="Machado-Schiaffino G."/>
        </authorList>
    </citation>
    <scope>NUCLEOTIDE SEQUENCE</scope>
    <source>
        <strain evidence="2">C29</strain>
        <tissue evidence="2">Fin</tissue>
    </source>
</reference>
<dbReference type="EMBL" id="JAOPHQ010006544">
    <property type="protein sequence ID" value="KAK0131463.1"/>
    <property type="molecule type" value="Genomic_DNA"/>
</dbReference>
<evidence type="ECO:0000256" key="1">
    <source>
        <dbReference type="SAM" id="MobiDB-lite"/>
    </source>
</evidence>
<gene>
    <name evidence="2" type="ORF">N1851_033865</name>
</gene>
<sequence length="300" mass="34691">MGNFRQQLRVAGSAELSVHKRGRSASGTRRPKKAMKSEVNFLPEPPRNKSLEMLEQDRCNLESEMTKRNVDWKKVDALMDSTFSLRRKEIVGEEPLIKDLKARWSALFTERQIEAEFRRIVSMNLKQTFFDHLDEFVPRFLRLYRQRLSVKELEPFVESLGDDNSNQQKRAVVLLGLSYFLKEDPSRFLKICKPTEESEAVKGMDVGILVVTEEDSQRPVPKDIIEIALILEEHIVIRDLKDVPNAFALLIGLLYVFNFHYPKDLKYTFEVVQKVIMNIGGDTCSARVNGLRNKLMSKSL</sequence>
<dbReference type="PANTHER" id="PTHR31025:SF19">
    <property type="entry name" value="SI:CH73-42K18.1-RELATED"/>
    <property type="match status" value="1"/>
</dbReference>
<protein>
    <submittedName>
        <fullName evidence="2">Uncharacterized protein</fullName>
    </submittedName>
</protein>
<dbReference type="AlphaFoldDB" id="A0AA47NN85"/>
<evidence type="ECO:0000313" key="2">
    <source>
        <dbReference type="EMBL" id="KAK0131463.1"/>
    </source>
</evidence>
<keyword evidence="3" id="KW-1185">Reference proteome</keyword>